<organism evidence="1 2">
    <name type="scientific">Litorivicinus lipolyticus</name>
    <dbReference type="NCBI Taxonomy" id="418701"/>
    <lineage>
        <taxon>Bacteria</taxon>
        <taxon>Pseudomonadati</taxon>
        <taxon>Pseudomonadota</taxon>
        <taxon>Gammaproteobacteria</taxon>
        <taxon>Oceanospirillales</taxon>
        <taxon>Litorivicinaceae</taxon>
        <taxon>Litorivicinus</taxon>
    </lineage>
</organism>
<dbReference type="KEGG" id="llp:GH975_08470"/>
<keyword evidence="2" id="KW-1185">Reference proteome</keyword>
<dbReference type="RefSeq" id="WP_153714105.1">
    <property type="nucleotide sequence ID" value="NZ_CP045871.1"/>
</dbReference>
<dbReference type="EMBL" id="CP045871">
    <property type="protein sequence ID" value="QGG80601.1"/>
    <property type="molecule type" value="Genomic_DNA"/>
</dbReference>
<dbReference type="Proteomes" id="UP000388235">
    <property type="component" value="Chromosome"/>
</dbReference>
<evidence type="ECO:0000313" key="1">
    <source>
        <dbReference type="EMBL" id="QGG80601.1"/>
    </source>
</evidence>
<reference evidence="1 2" key="1">
    <citation type="submission" date="2019-11" db="EMBL/GenBank/DDBJ databases">
        <authorList>
            <person name="Khan S.A."/>
            <person name="Jeon C.O."/>
            <person name="Chun B.H."/>
        </authorList>
    </citation>
    <scope>NUCLEOTIDE SEQUENCE [LARGE SCALE GENOMIC DNA]</scope>
    <source>
        <strain evidence="1 2">IMCC 1097</strain>
    </source>
</reference>
<proteinExistence type="predicted"/>
<accession>A0A5Q2QE07</accession>
<gene>
    <name evidence="1" type="ORF">GH975_08470</name>
</gene>
<protein>
    <submittedName>
        <fullName evidence="1">Uncharacterized protein</fullName>
    </submittedName>
</protein>
<name>A0A5Q2QE07_9GAMM</name>
<sequence length="70" mass="8245">MKTPQPRYRCPLGRLQANQKPDPEAVKKQGWKEQHILVISPEDERLDWYEQQLLRNIGDRLYGEEGGQRG</sequence>
<dbReference type="AlphaFoldDB" id="A0A5Q2QE07"/>
<dbReference type="OrthoDB" id="5805078at2"/>
<evidence type="ECO:0000313" key="2">
    <source>
        <dbReference type="Proteomes" id="UP000388235"/>
    </source>
</evidence>